<reference evidence="1 2" key="1">
    <citation type="journal article" date="2011" name="Science">
        <title>The ecoresponsive genome of Daphnia pulex.</title>
        <authorList>
            <person name="Colbourne J.K."/>
            <person name="Pfrender M.E."/>
            <person name="Gilbert D."/>
            <person name="Thomas W.K."/>
            <person name="Tucker A."/>
            <person name="Oakley T.H."/>
            <person name="Tokishita S."/>
            <person name="Aerts A."/>
            <person name="Arnold G.J."/>
            <person name="Basu M.K."/>
            <person name="Bauer D.J."/>
            <person name="Caceres C.E."/>
            <person name="Carmel L."/>
            <person name="Casola C."/>
            <person name="Choi J.H."/>
            <person name="Detter J.C."/>
            <person name="Dong Q."/>
            <person name="Dusheyko S."/>
            <person name="Eads B.D."/>
            <person name="Frohlich T."/>
            <person name="Geiler-Samerotte K.A."/>
            <person name="Gerlach D."/>
            <person name="Hatcher P."/>
            <person name="Jogdeo S."/>
            <person name="Krijgsveld J."/>
            <person name="Kriventseva E.V."/>
            <person name="Kultz D."/>
            <person name="Laforsch C."/>
            <person name="Lindquist E."/>
            <person name="Lopez J."/>
            <person name="Manak J.R."/>
            <person name="Muller J."/>
            <person name="Pangilinan J."/>
            <person name="Patwardhan R.P."/>
            <person name="Pitluck S."/>
            <person name="Pritham E.J."/>
            <person name="Rechtsteiner A."/>
            <person name="Rho M."/>
            <person name="Rogozin I.B."/>
            <person name="Sakarya O."/>
            <person name="Salamov A."/>
            <person name="Schaack S."/>
            <person name="Shapiro H."/>
            <person name="Shiga Y."/>
            <person name="Skalitzky C."/>
            <person name="Smith Z."/>
            <person name="Souvorov A."/>
            <person name="Sung W."/>
            <person name="Tang Z."/>
            <person name="Tsuchiya D."/>
            <person name="Tu H."/>
            <person name="Vos H."/>
            <person name="Wang M."/>
            <person name="Wolf Y.I."/>
            <person name="Yamagata H."/>
            <person name="Yamada T."/>
            <person name="Ye Y."/>
            <person name="Shaw J.R."/>
            <person name="Andrews J."/>
            <person name="Crease T.J."/>
            <person name="Tang H."/>
            <person name="Lucas S.M."/>
            <person name="Robertson H.M."/>
            <person name="Bork P."/>
            <person name="Koonin E.V."/>
            <person name="Zdobnov E.M."/>
            <person name="Grigoriev I.V."/>
            <person name="Lynch M."/>
            <person name="Boore J.L."/>
        </authorList>
    </citation>
    <scope>NUCLEOTIDE SEQUENCE [LARGE SCALE GENOMIC DNA]</scope>
</reference>
<dbReference type="KEGG" id="dpx:DAPPUDRAFT_105648"/>
<protein>
    <submittedName>
        <fullName evidence="1">Uncharacterized protein</fullName>
    </submittedName>
</protein>
<dbReference type="Proteomes" id="UP000000305">
    <property type="component" value="Unassembled WGS sequence"/>
</dbReference>
<evidence type="ECO:0000313" key="2">
    <source>
        <dbReference type="Proteomes" id="UP000000305"/>
    </source>
</evidence>
<keyword evidence="2" id="KW-1185">Reference proteome</keyword>
<name>E9GRD2_DAPPU</name>
<dbReference type="AlphaFoldDB" id="E9GRD2"/>
<accession>E9GRD2</accession>
<dbReference type="EMBL" id="GL732559">
    <property type="protein sequence ID" value="EFX78016.1"/>
    <property type="molecule type" value="Genomic_DNA"/>
</dbReference>
<evidence type="ECO:0000313" key="1">
    <source>
        <dbReference type="EMBL" id="EFX78016.1"/>
    </source>
</evidence>
<dbReference type="HOGENOM" id="CLU_1066577_0_0_1"/>
<proteinExistence type="predicted"/>
<dbReference type="OrthoDB" id="6380946at2759"/>
<gene>
    <name evidence="1" type="ORF">DAPPUDRAFT_105648</name>
</gene>
<organism evidence="1 2">
    <name type="scientific">Daphnia pulex</name>
    <name type="common">Water flea</name>
    <dbReference type="NCBI Taxonomy" id="6669"/>
    <lineage>
        <taxon>Eukaryota</taxon>
        <taxon>Metazoa</taxon>
        <taxon>Ecdysozoa</taxon>
        <taxon>Arthropoda</taxon>
        <taxon>Crustacea</taxon>
        <taxon>Branchiopoda</taxon>
        <taxon>Diplostraca</taxon>
        <taxon>Cladocera</taxon>
        <taxon>Anomopoda</taxon>
        <taxon>Daphniidae</taxon>
        <taxon>Daphnia</taxon>
    </lineage>
</organism>
<sequence length="273" mass="30164">MARSHLNQSLSSTSSVNKPIEIRVDYPKTSVTLACDKFASKLSREGTKVSNMRSNRYGTAYSNQQHVDKPAAISEYSYDVKLSYNQDEVDPYYPEESPADFKPTFVFDISPDCGRHDHDIDYILDVDIDIDQHFYDIDDIDYLDDIDNLDDINDIDDDDAIDNIDINNNHDNDANATSTATTGTYKTIRNPGNQVEQCVSITVVAGSRVQMICTSVYTAGGTYVTILDQSGTSIIANPPTVNVAYTSVDNTLLIKSLASSANSDTLCCTWTTV</sequence>
<dbReference type="InParanoid" id="E9GRD2"/>